<sequence length="260" mass="28329">MKTSQGGQGCFASGWKACLTHTHMMLLSGLVARNQEVTWIVGTRDSCICGRLMKPNTQGFVQGQLLFVLCTSRSDSPGQAEPKARRRKAKKVKVKKEKAKDTEVLRSRSPKERKKQSKAGKAPVESSSSESSSSEELSQDSLYKLIKPYTRVMLVNLVRKADLNGVQGQVIHPSIAVAPCPPGCVLVRLETGREIAVKPRNLQLINSWERGPHSYSQSERLKQVLSHIKQNSETVLASDVNSGSAILGKISSQGGVGHAL</sequence>
<dbReference type="EMBL" id="CAXAMM010027558">
    <property type="protein sequence ID" value="CAK9061104.1"/>
    <property type="molecule type" value="Genomic_DNA"/>
</dbReference>
<feature type="region of interest" description="Disordered" evidence="1">
    <location>
        <begin position="74"/>
        <end position="133"/>
    </location>
</feature>
<feature type="compositionally biased region" description="Basic residues" evidence="1">
    <location>
        <begin position="84"/>
        <end position="97"/>
    </location>
</feature>
<comment type="caution">
    <text evidence="2">The sequence shown here is derived from an EMBL/GenBank/DDBJ whole genome shotgun (WGS) entry which is preliminary data.</text>
</comment>
<feature type="compositionally biased region" description="Basic and acidic residues" evidence="1">
    <location>
        <begin position="98"/>
        <end position="110"/>
    </location>
</feature>
<keyword evidence="3" id="KW-1185">Reference proteome</keyword>
<gene>
    <name evidence="2" type="ORF">SCF082_LOCUS32070</name>
</gene>
<evidence type="ECO:0000256" key="1">
    <source>
        <dbReference type="SAM" id="MobiDB-lite"/>
    </source>
</evidence>
<protein>
    <submittedName>
        <fullName evidence="2">Uncharacterized protein</fullName>
    </submittedName>
</protein>
<proteinExistence type="predicted"/>
<name>A0ABP0NFD0_9DINO</name>
<accession>A0ABP0NFD0</accession>
<reference evidence="2 3" key="1">
    <citation type="submission" date="2024-02" db="EMBL/GenBank/DDBJ databases">
        <authorList>
            <person name="Chen Y."/>
            <person name="Shah S."/>
            <person name="Dougan E. K."/>
            <person name="Thang M."/>
            <person name="Chan C."/>
        </authorList>
    </citation>
    <scope>NUCLEOTIDE SEQUENCE [LARGE SCALE GENOMIC DNA]</scope>
</reference>
<organism evidence="2 3">
    <name type="scientific">Durusdinium trenchii</name>
    <dbReference type="NCBI Taxonomy" id="1381693"/>
    <lineage>
        <taxon>Eukaryota</taxon>
        <taxon>Sar</taxon>
        <taxon>Alveolata</taxon>
        <taxon>Dinophyceae</taxon>
        <taxon>Suessiales</taxon>
        <taxon>Symbiodiniaceae</taxon>
        <taxon>Durusdinium</taxon>
    </lineage>
</organism>
<dbReference type="Proteomes" id="UP001642464">
    <property type="component" value="Unassembled WGS sequence"/>
</dbReference>
<evidence type="ECO:0000313" key="3">
    <source>
        <dbReference type="Proteomes" id="UP001642464"/>
    </source>
</evidence>
<evidence type="ECO:0000313" key="2">
    <source>
        <dbReference type="EMBL" id="CAK9061104.1"/>
    </source>
</evidence>